<gene>
    <name evidence="1" type="ORF">PCOR1329_LOCUS436</name>
</gene>
<sequence>IVQVILDQASALQRLLQAHLSEENSWCLRVVAGPPHRHRPRAWRRRLYGSHSCSEEPENMHPRSVYKGVLWLIGYHEEYELEEQAIRERTEREISHFSAAWLQSNVHLLFVATLCVRIGSMQGVWMCAVSRGKRGKITLGEQVTVEVPLAELFRGHMMELFTAAFNI</sequence>
<dbReference type="Proteomes" id="UP001189429">
    <property type="component" value="Unassembled WGS sequence"/>
</dbReference>
<proteinExistence type="predicted"/>
<evidence type="ECO:0000313" key="2">
    <source>
        <dbReference type="Proteomes" id="UP001189429"/>
    </source>
</evidence>
<keyword evidence="2" id="KW-1185">Reference proteome</keyword>
<comment type="caution">
    <text evidence="1">The sequence shown here is derived from an EMBL/GenBank/DDBJ whole genome shotgun (WGS) entry which is preliminary data.</text>
</comment>
<protein>
    <submittedName>
        <fullName evidence="1">Uncharacterized protein</fullName>
    </submittedName>
</protein>
<accession>A0ABN9PBT4</accession>
<dbReference type="EMBL" id="CAUYUJ010000088">
    <property type="protein sequence ID" value="CAK0788582.1"/>
    <property type="molecule type" value="Genomic_DNA"/>
</dbReference>
<evidence type="ECO:0000313" key="1">
    <source>
        <dbReference type="EMBL" id="CAK0788582.1"/>
    </source>
</evidence>
<reference evidence="1" key="1">
    <citation type="submission" date="2023-10" db="EMBL/GenBank/DDBJ databases">
        <authorList>
            <person name="Chen Y."/>
            <person name="Shah S."/>
            <person name="Dougan E. K."/>
            <person name="Thang M."/>
            <person name="Chan C."/>
        </authorList>
    </citation>
    <scope>NUCLEOTIDE SEQUENCE [LARGE SCALE GENOMIC DNA]</scope>
</reference>
<feature type="non-terminal residue" evidence="1">
    <location>
        <position position="1"/>
    </location>
</feature>
<organism evidence="1 2">
    <name type="scientific">Prorocentrum cordatum</name>
    <dbReference type="NCBI Taxonomy" id="2364126"/>
    <lineage>
        <taxon>Eukaryota</taxon>
        <taxon>Sar</taxon>
        <taxon>Alveolata</taxon>
        <taxon>Dinophyceae</taxon>
        <taxon>Prorocentrales</taxon>
        <taxon>Prorocentraceae</taxon>
        <taxon>Prorocentrum</taxon>
    </lineage>
</organism>
<name>A0ABN9PBT4_9DINO</name>